<comment type="function">
    <text evidence="5">One of the proteins that surrounds the polypeptide exit tunnel on the outside of the subunit.</text>
</comment>
<dbReference type="InterPro" id="IPR057264">
    <property type="entry name" value="Ribosomal_uL24_C"/>
</dbReference>
<dbReference type="InterPro" id="IPR003256">
    <property type="entry name" value="Ribosomal_uL24"/>
</dbReference>
<comment type="caution">
    <text evidence="8">The sequence shown here is derived from an EMBL/GenBank/DDBJ whole genome shotgun (WGS) entry which is preliminary data.</text>
</comment>
<dbReference type="InterPro" id="IPR005824">
    <property type="entry name" value="KOW"/>
</dbReference>
<dbReference type="Gene3D" id="2.30.30.30">
    <property type="match status" value="1"/>
</dbReference>
<dbReference type="HAMAP" id="MF_01326_B">
    <property type="entry name" value="Ribosomal_uL24_B"/>
    <property type="match status" value="1"/>
</dbReference>
<evidence type="ECO:0000256" key="5">
    <source>
        <dbReference type="HAMAP-Rule" id="MF_01326"/>
    </source>
</evidence>
<dbReference type="PANTHER" id="PTHR12903">
    <property type="entry name" value="MITOCHONDRIAL RIBOSOMAL PROTEIN L24"/>
    <property type="match status" value="1"/>
</dbReference>
<dbReference type="GO" id="GO:1990904">
    <property type="term" value="C:ribonucleoprotein complex"/>
    <property type="evidence" value="ECO:0007669"/>
    <property type="project" value="UniProtKB-KW"/>
</dbReference>
<comment type="function">
    <text evidence="5">One of two assembly initiator proteins, it binds directly to the 5'-end of the 23S rRNA, where it nucleates assembly of the 50S subunit.</text>
</comment>
<protein>
    <recommendedName>
        <fullName evidence="4 5">Large ribosomal subunit protein uL24</fullName>
    </recommendedName>
</protein>
<dbReference type="SUPFAM" id="SSF50104">
    <property type="entry name" value="Translation proteins SH3-like domain"/>
    <property type="match status" value="1"/>
</dbReference>
<organism evidence="8 9">
    <name type="scientific">Candidatus Portnoybacteria bacterium RIFCSPLOWO2_02_FULL_39_11</name>
    <dbReference type="NCBI Taxonomy" id="1802001"/>
    <lineage>
        <taxon>Bacteria</taxon>
        <taxon>Candidatus Portnoyibacteriota</taxon>
    </lineage>
</organism>
<name>A0A1G2FPJ0_9BACT</name>
<dbReference type="PROSITE" id="PS01108">
    <property type="entry name" value="RIBOSOMAL_L24"/>
    <property type="match status" value="1"/>
</dbReference>
<dbReference type="GO" id="GO:0019843">
    <property type="term" value="F:rRNA binding"/>
    <property type="evidence" value="ECO:0007669"/>
    <property type="project" value="UniProtKB-UniRule"/>
</dbReference>
<dbReference type="Pfam" id="PF00467">
    <property type="entry name" value="KOW"/>
    <property type="match status" value="1"/>
</dbReference>
<dbReference type="InterPro" id="IPR005825">
    <property type="entry name" value="Ribosomal_uL24_CS"/>
</dbReference>
<evidence type="ECO:0000256" key="3">
    <source>
        <dbReference type="ARBA" id="ARBA00023274"/>
    </source>
</evidence>
<sequence>MKIKKNDQVLIIAGKDKGKKGKVLNVLKSAAKLIIENVNMIKKSRRARKQGEKGQIVQIPNPLHISNVKLICPKCGQAARLGYKATEGGKFRICKKCEQEI</sequence>
<comment type="similarity">
    <text evidence="1 5 6">Belongs to the universal ribosomal protein uL24 family.</text>
</comment>
<evidence type="ECO:0000256" key="1">
    <source>
        <dbReference type="ARBA" id="ARBA00010618"/>
    </source>
</evidence>
<dbReference type="EMBL" id="MHNF01000055">
    <property type="protein sequence ID" value="OGZ39550.1"/>
    <property type="molecule type" value="Genomic_DNA"/>
</dbReference>
<dbReference type="GO" id="GO:0005840">
    <property type="term" value="C:ribosome"/>
    <property type="evidence" value="ECO:0007669"/>
    <property type="project" value="UniProtKB-KW"/>
</dbReference>
<dbReference type="NCBIfam" id="TIGR01079">
    <property type="entry name" value="rplX_bact"/>
    <property type="match status" value="1"/>
</dbReference>
<dbReference type="GO" id="GO:0006412">
    <property type="term" value="P:translation"/>
    <property type="evidence" value="ECO:0007669"/>
    <property type="project" value="UniProtKB-UniRule"/>
</dbReference>
<evidence type="ECO:0000313" key="9">
    <source>
        <dbReference type="Proteomes" id="UP000177126"/>
    </source>
</evidence>
<evidence type="ECO:0000313" key="8">
    <source>
        <dbReference type="EMBL" id="OGZ39550.1"/>
    </source>
</evidence>
<keyword evidence="5" id="KW-0699">rRNA-binding</keyword>
<dbReference type="InterPro" id="IPR008991">
    <property type="entry name" value="Translation_prot_SH3-like_sf"/>
</dbReference>
<comment type="subunit">
    <text evidence="5">Part of the 50S ribosomal subunit.</text>
</comment>
<dbReference type="InterPro" id="IPR041988">
    <property type="entry name" value="Ribosomal_uL24_KOW"/>
</dbReference>
<evidence type="ECO:0000256" key="6">
    <source>
        <dbReference type="RuleBase" id="RU003477"/>
    </source>
</evidence>
<dbReference type="InterPro" id="IPR014722">
    <property type="entry name" value="Rib_uL2_dom2"/>
</dbReference>
<keyword evidence="3 5" id="KW-0687">Ribonucleoprotein</keyword>
<dbReference type="Pfam" id="PF17136">
    <property type="entry name" value="ribosomal_L24"/>
    <property type="match status" value="1"/>
</dbReference>
<dbReference type="SMART" id="SM00739">
    <property type="entry name" value="KOW"/>
    <property type="match status" value="1"/>
</dbReference>
<evidence type="ECO:0000259" key="7">
    <source>
        <dbReference type="SMART" id="SM00739"/>
    </source>
</evidence>
<dbReference type="AlphaFoldDB" id="A0A1G2FPJ0"/>
<proteinExistence type="inferred from homology"/>
<dbReference type="CDD" id="cd06089">
    <property type="entry name" value="KOW_RPL26"/>
    <property type="match status" value="1"/>
</dbReference>
<reference evidence="8 9" key="1">
    <citation type="journal article" date="2016" name="Nat. Commun.">
        <title>Thousands of microbial genomes shed light on interconnected biogeochemical processes in an aquifer system.</title>
        <authorList>
            <person name="Anantharaman K."/>
            <person name="Brown C.T."/>
            <person name="Hug L.A."/>
            <person name="Sharon I."/>
            <person name="Castelle C.J."/>
            <person name="Probst A.J."/>
            <person name="Thomas B.C."/>
            <person name="Singh A."/>
            <person name="Wilkins M.J."/>
            <person name="Karaoz U."/>
            <person name="Brodie E.L."/>
            <person name="Williams K.H."/>
            <person name="Hubbard S.S."/>
            <person name="Banfield J.F."/>
        </authorList>
    </citation>
    <scope>NUCLEOTIDE SEQUENCE [LARGE SCALE GENOMIC DNA]</scope>
</reference>
<gene>
    <name evidence="5" type="primary">rplX</name>
    <name evidence="8" type="ORF">A3B04_00420</name>
</gene>
<keyword evidence="5" id="KW-0694">RNA-binding</keyword>
<dbReference type="GO" id="GO:0003735">
    <property type="term" value="F:structural constituent of ribosome"/>
    <property type="evidence" value="ECO:0007669"/>
    <property type="project" value="InterPro"/>
</dbReference>
<dbReference type="Proteomes" id="UP000177126">
    <property type="component" value="Unassembled WGS sequence"/>
</dbReference>
<evidence type="ECO:0000256" key="2">
    <source>
        <dbReference type="ARBA" id="ARBA00022980"/>
    </source>
</evidence>
<feature type="domain" description="KOW" evidence="7">
    <location>
        <begin position="2"/>
        <end position="29"/>
    </location>
</feature>
<accession>A0A1G2FPJ0</accession>
<evidence type="ECO:0000256" key="4">
    <source>
        <dbReference type="ARBA" id="ARBA00035206"/>
    </source>
</evidence>
<keyword evidence="2 5" id="KW-0689">Ribosomal protein</keyword>